<evidence type="ECO:0000313" key="20">
    <source>
        <dbReference type="EMBL" id="AJF08059.1"/>
    </source>
</evidence>
<dbReference type="PROSITE" id="PS50109">
    <property type="entry name" value="HIS_KIN"/>
    <property type="match status" value="1"/>
</dbReference>
<dbReference type="InterPro" id="IPR013656">
    <property type="entry name" value="PAS_4"/>
</dbReference>
<dbReference type="FunFam" id="1.10.287.130:FF:000008">
    <property type="entry name" value="Two-component sensor histidine kinase"/>
    <property type="match status" value="1"/>
</dbReference>
<keyword evidence="14" id="KW-0175">Coiled coil</keyword>
<dbReference type="Pfam" id="PF00672">
    <property type="entry name" value="HAMP"/>
    <property type="match status" value="1"/>
</dbReference>
<dbReference type="Gene3D" id="3.30.565.10">
    <property type="entry name" value="Histidine kinase-like ATPase, C-terminal domain"/>
    <property type="match status" value="1"/>
</dbReference>
<name>A0A0B5FTQ1_9BACT</name>
<organism evidence="20 21">
    <name type="scientific">Geoalkalibacter subterraneus</name>
    <dbReference type="NCBI Taxonomy" id="483547"/>
    <lineage>
        <taxon>Bacteria</taxon>
        <taxon>Pseudomonadati</taxon>
        <taxon>Thermodesulfobacteriota</taxon>
        <taxon>Desulfuromonadia</taxon>
        <taxon>Desulfuromonadales</taxon>
        <taxon>Geoalkalibacteraceae</taxon>
        <taxon>Geoalkalibacter</taxon>
    </lineage>
</organism>
<evidence type="ECO:0000259" key="18">
    <source>
        <dbReference type="PROSITE" id="PS50112"/>
    </source>
</evidence>
<dbReference type="InterPro" id="IPR050351">
    <property type="entry name" value="BphY/WalK/GraS-like"/>
</dbReference>
<keyword evidence="9" id="KW-0418">Kinase</keyword>
<dbReference type="SUPFAM" id="SSF158472">
    <property type="entry name" value="HAMP domain-like"/>
    <property type="match status" value="1"/>
</dbReference>
<keyword evidence="5" id="KW-0597">Phosphoprotein</keyword>
<dbReference type="InterPro" id="IPR000014">
    <property type="entry name" value="PAS"/>
</dbReference>
<evidence type="ECO:0000256" key="13">
    <source>
        <dbReference type="ARBA" id="ARBA00023136"/>
    </source>
</evidence>
<evidence type="ECO:0000256" key="1">
    <source>
        <dbReference type="ARBA" id="ARBA00000085"/>
    </source>
</evidence>
<feature type="transmembrane region" description="Helical" evidence="16">
    <location>
        <begin position="166"/>
        <end position="185"/>
    </location>
</feature>
<dbReference type="SUPFAM" id="SSF103190">
    <property type="entry name" value="Sensory domain-like"/>
    <property type="match status" value="1"/>
</dbReference>
<evidence type="ECO:0000256" key="16">
    <source>
        <dbReference type="SAM" id="Phobius"/>
    </source>
</evidence>
<evidence type="ECO:0000256" key="6">
    <source>
        <dbReference type="ARBA" id="ARBA00022679"/>
    </source>
</evidence>
<evidence type="ECO:0000256" key="9">
    <source>
        <dbReference type="ARBA" id="ARBA00022777"/>
    </source>
</evidence>
<evidence type="ECO:0000256" key="10">
    <source>
        <dbReference type="ARBA" id="ARBA00022840"/>
    </source>
</evidence>
<feature type="domain" description="PAS" evidence="18">
    <location>
        <begin position="243"/>
        <end position="288"/>
    </location>
</feature>
<dbReference type="InterPro" id="IPR005467">
    <property type="entry name" value="His_kinase_dom"/>
</dbReference>
<comment type="subcellular location">
    <subcellularLocation>
        <location evidence="2">Cell membrane</location>
        <topology evidence="2">Multi-pass membrane protein</topology>
    </subcellularLocation>
</comment>
<dbReference type="NCBIfam" id="NF046044">
    <property type="entry name" value="PnpS"/>
    <property type="match status" value="1"/>
</dbReference>
<comment type="catalytic activity">
    <reaction evidence="1">
        <text>ATP + protein L-histidine = ADP + protein N-phospho-L-histidine.</text>
        <dbReference type="EC" id="2.7.13.3"/>
    </reaction>
</comment>
<dbReference type="InterPro" id="IPR003661">
    <property type="entry name" value="HisK_dim/P_dom"/>
</dbReference>
<dbReference type="PROSITE" id="PS50112">
    <property type="entry name" value="PAS"/>
    <property type="match status" value="1"/>
</dbReference>
<dbReference type="GO" id="GO:0004721">
    <property type="term" value="F:phosphoprotein phosphatase activity"/>
    <property type="evidence" value="ECO:0007669"/>
    <property type="project" value="TreeGrafter"/>
</dbReference>
<evidence type="ECO:0000256" key="3">
    <source>
        <dbReference type="ARBA" id="ARBA00012438"/>
    </source>
</evidence>
<accession>A0A0B5FTQ1</accession>
<reference evidence="20 21" key="1">
    <citation type="journal article" date="2015" name="Genome Announc.">
        <title>Genomes of Geoalkalibacter ferrihydriticus Z-0531T and Geoalkalibacter subterraneus Red1T, Two Haloalkaliphilic Metal-Reducing Deltaproteobacteria.</title>
        <authorList>
            <person name="Badalamenti J.P."/>
            <person name="Krajmalnik-Brown R."/>
            <person name="Torres C.I."/>
            <person name="Bond D.R."/>
        </authorList>
    </citation>
    <scope>NUCLEOTIDE SEQUENCE [LARGE SCALE GENOMIC DNA]</scope>
    <source>
        <strain evidence="20 21">Red1</strain>
    </source>
</reference>
<dbReference type="SMART" id="SM00388">
    <property type="entry name" value="HisKA"/>
    <property type="match status" value="1"/>
</dbReference>
<feature type="domain" description="HAMP" evidence="19">
    <location>
        <begin position="186"/>
        <end position="238"/>
    </location>
</feature>
<dbReference type="PRINTS" id="PR00344">
    <property type="entry name" value="BCTRLSENSOR"/>
</dbReference>
<dbReference type="PROSITE" id="PS50885">
    <property type="entry name" value="HAMP"/>
    <property type="match status" value="1"/>
</dbReference>
<dbReference type="Proteomes" id="UP000035036">
    <property type="component" value="Chromosome"/>
</dbReference>
<protein>
    <recommendedName>
        <fullName evidence="3">histidine kinase</fullName>
        <ecNumber evidence="3">2.7.13.3</ecNumber>
    </recommendedName>
</protein>
<dbReference type="Gene3D" id="1.10.287.130">
    <property type="match status" value="1"/>
</dbReference>
<dbReference type="InterPro" id="IPR036890">
    <property type="entry name" value="HATPase_C_sf"/>
</dbReference>
<dbReference type="Pfam" id="PF00512">
    <property type="entry name" value="HisKA"/>
    <property type="match status" value="1"/>
</dbReference>
<keyword evidence="11 16" id="KW-1133">Transmembrane helix</keyword>
<dbReference type="SMART" id="SM00387">
    <property type="entry name" value="HATPase_c"/>
    <property type="match status" value="1"/>
</dbReference>
<evidence type="ECO:0000256" key="14">
    <source>
        <dbReference type="SAM" id="Coils"/>
    </source>
</evidence>
<dbReference type="HOGENOM" id="CLU_000445_89_2_7"/>
<dbReference type="Gene3D" id="6.10.340.10">
    <property type="match status" value="1"/>
</dbReference>
<evidence type="ECO:0000256" key="2">
    <source>
        <dbReference type="ARBA" id="ARBA00004651"/>
    </source>
</evidence>
<keyword evidence="12" id="KW-0902">Two-component regulatory system</keyword>
<keyword evidence="4" id="KW-1003">Cell membrane</keyword>
<dbReference type="InterPro" id="IPR003660">
    <property type="entry name" value="HAMP_dom"/>
</dbReference>
<evidence type="ECO:0000259" key="19">
    <source>
        <dbReference type="PROSITE" id="PS50885"/>
    </source>
</evidence>
<proteinExistence type="predicted"/>
<dbReference type="Pfam" id="PF02518">
    <property type="entry name" value="HATPase_c"/>
    <property type="match status" value="1"/>
</dbReference>
<dbReference type="SUPFAM" id="SSF55785">
    <property type="entry name" value="PYP-like sensor domain (PAS domain)"/>
    <property type="match status" value="1"/>
</dbReference>
<dbReference type="SUPFAM" id="SSF55874">
    <property type="entry name" value="ATPase domain of HSP90 chaperone/DNA topoisomerase II/histidine kinase"/>
    <property type="match status" value="1"/>
</dbReference>
<evidence type="ECO:0000256" key="12">
    <source>
        <dbReference type="ARBA" id="ARBA00023012"/>
    </source>
</evidence>
<dbReference type="CDD" id="cd00082">
    <property type="entry name" value="HisKA"/>
    <property type="match status" value="1"/>
</dbReference>
<dbReference type="STRING" id="483547.GSUB_14090"/>
<keyword evidence="13 16" id="KW-0472">Membrane</keyword>
<sequence>MIWQIFPAFLLMILLSLGAAGIYFSQVLQKFYLQETVGNLSARSILLEDAIEPLLVREDFAAIQNLVNRLGRETETRITVVDTEGRVLGDSDEDPRRMDNHSSRPEIRTALDGGVGNAVRYSHTLNRNMVYVAVPIRHDGVLVGSVRTSYSARSIEETLAGVRSRLIFGGLGVAVLAGLISLSISRRISRPLVRMKEGAERFAQGELDRRLPVVGTEEIAGLAEALNQMAAQLDERIQTVLRQRNEQEAVLRSMVEGVLAVDADERILRINSAAGELLGVDPRAAEGRMIHEVARKADLQRFVARALAGNRPVEGDVILRGEKGELYLQAHGSRLLDSQGESIGALVVLNDVTRLRRLENVRRDFVANVSHELKTPITAIRGFVETLLDGALDSKEDARRFLEIIIRQSERLQSIIEDLLSLSRIEQESEKGGIELQEGPVRAVLLSAIQACEPTAQQKSVELQLVCDEALRSRLNAPLLEQAVVNLIDNAVKYSPENSVVLVQAMSRGDQVVIEVRDQGRGIAREHLPRVFERFYRVDKARSRKQGGTGLGLAIVKHIAQAHGGRVTVESEPGTGSTFRLHLPQKK</sequence>
<dbReference type="PANTHER" id="PTHR45453">
    <property type="entry name" value="PHOSPHATE REGULON SENSOR PROTEIN PHOR"/>
    <property type="match status" value="1"/>
</dbReference>
<dbReference type="NCBIfam" id="TIGR00229">
    <property type="entry name" value="sensory_box"/>
    <property type="match status" value="1"/>
</dbReference>
<evidence type="ECO:0000313" key="21">
    <source>
        <dbReference type="Proteomes" id="UP000035036"/>
    </source>
</evidence>
<dbReference type="EC" id="2.7.13.3" evidence="3"/>
<dbReference type="PANTHER" id="PTHR45453:SF1">
    <property type="entry name" value="PHOSPHATE REGULON SENSOR PROTEIN PHOR"/>
    <property type="match status" value="1"/>
</dbReference>
<evidence type="ECO:0000256" key="15">
    <source>
        <dbReference type="SAM" id="MobiDB-lite"/>
    </source>
</evidence>
<dbReference type="EMBL" id="CP010311">
    <property type="protein sequence ID" value="AJF08059.1"/>
    <property type="molecule type" value="Genomic_DNA"/>
</dbReference>
<keyword evidence="7 16" id="KW-0812">Transmembrane</keyword>
<dbReference type="InterPro" id="IPR029151">
    <property type="entry name" value="Sensor-like_sf"/>
</dbReference>
<dbReference type="SMART" id="SM00304">
    <property type="entry name" value="HAMP"/>
    <property type="match status" value="1"/>
</dbReference>
<evidence type="ECO:0000256" key="7">
    <source>
        <dbReference type="ARBA" id="ARBA00022692"/>
    </source>
</evidence>
<evidence type="ECO:0000256" key="5">
    <source>
        <dbReference type="ARBA" id="ARBA00022553"/>
    </source>
</evidence>
<dbReference type="SUPFAM" id="SSF47384">
    <property type="entry name" value="Homodimeric domain of signal transducing histidine kinase"/>
    <property type="match status" value="1"/>
</dbReference>
<dbReference type="CDD" id="cd00075">
    <property type="entry name" value="HATPase"/>
    <property type="match status" value="1"/>
</dbReference>
<dbReference type="Pfam" id="PF16736">
    <property type="entry name" value="sCache_like"/>
    <property type="match status" value="1"/>
</dbReference>
<evidence type="ECO:0000259" key="17">
    <source>
        <dbReference type="PROSITE" id="PS50109"/>
    </source>
</evidence>
<evidence type="ECO:0000256" key="4">
    <source>
        <dbReference type="ARBA" id="ARBA00022475"/>
    </source>
</evidence>
<dbReference type="InterPro" id="IPR003594">
    <property type="entry name" value="HATPase_dom"/>
</dbReference>
<keyword evidence="21" id="KW-1185">Reference proteome</keyword>
<feature type="region of interest" description="Disordered" evidence="15">
    <location>
        <begin position="568"/>
        <end position="587"/>
    </location>
</feature>
<dbReference type="InterPro" id="IPR031967">
    <property type="entry name" value="PhoR_single_Cache-like_dom"/>
</dbReference>
<dbReference type="InterPro" id="IPR036097">
    <property type="entry name" value="HisK_dim/P_sf"/>
</dbReference>
<keyword evidence="10" id="KW-0067">ATP-binding</keyword>
<dbReference type="KEGG" id="gsb:GSUB_14090"/>
<evidence type="ECO:0000256" key="8">
    <source>
        <dbReference type="ARBA" id="ARBA00022741"/>
    </source>
</evidence>
<dbReference type="GO" id="GO:0000155">
    <property type="term" value="F:phosphorelay sensor kinase activity"/>
    <property type="evidence" value="ECO:0007669"/>
    <property type="project" value="InterPro"/>
</dbReference>
<feature type="coiled-coil region" evidence="14">
    <location>
        <begin position="223"/>
        <end position="250"/>
    </location>
</feature>
<feature type="domain" description="Histidine kinase" evidence="17">
    <location>
        <begin position="368"/>
        <end position="587"/>
    </location>
</feature>
<dbReference type="AlphaFoldDB" id="A0A0B5FTQ1"/>
<dbReference type="CDD" id="cd06225">
    <property type="entry name" value="HAMP"/>
    <property type="match status" value="1"/>
</dbReference>
<dbReference type="Pfam" id="PF08448">
    <property type="entry name" value="PAS_4"/>
    <property type="match status" value="1"/>
</dbReference>
<dbReference type="Gene3D" id="3.30.450.20">
    <property type="entry name" value="PAS domain"/>
    <property type="match status" value="2"/>
</dbReference>
<dbReference type="CDD" id="cd00130">
    <property type="entry name" value="PAS"/>
    <property type="match status" value="1"/>
</dbReference>
<dbReference type="InterPro" id="IPR004358">
    <property type="entry name" value="Sig_transdc_His_kin-like_C"/>
</dbReference>
<dbReference type="InterPro" id="IPR035965">
    <property type="entry name" value="PAS-like_dom_sf"/>
</dbReference>
<gene>
    <name evidence="20" type="ORF">GSUB_14090</name>
</gene>
<dbReference type="GO" id="GO:0005886">
    <property type="term" value="C:plasma membrane"/>
    <property type="evidence" value="ECO:0007669"/>
    <property type="project" value="UniProtKB-SubCell"/>
</dbReference>
<keyword evidence="6" id="KW-0808">Transferase</keyword>
<dbReference type="FunFam" id="3.30.565.10:FF:000006">
    <property type="entry name" value="Sensor histidine kinase WalK"/>
    <property type="match status" value="1"/>
</dbReference>
<keyword evidence="8" id="KW-0547">Nucleotide-binding</keyword>
<evidence type="ECO:0000256" key="11">
    <source>
        <dbReference type="ARBA" id="ARBA00022989"/>
    </source>
</evidence>
<dbReference type="GO" id="GO:0005524">
    <property type="term" value="F:ATP binding"/>
    <property type="evidence" value="ECO:0007669"/>
    <property type="project" value="UniProtKB-KW"/>
</dbReference>
<feature type="region of interest" description="Disordered" evidence="15">
    <location>
        <begin position="87"/>
        <end position="107"/>
    </location>
</feature>
<dbReference type="GO" id="GO:0016036">
    <property type="term" value="P:cellular response to phosphate starvation"/>
    <property type="evidence" value="ECO:0007669"/>
    <property type="project" value="TreeGrafter"/>
</dbReference>
<dbReference type="SMART" id="SM00091">
    <property type="entry name" value="PAS"/>
    <property type="match status" value="1"/>
</dbReference>